<sequence length="35" mass="4098">MQKCFGRVNEKKPPPPRKRFLSFAASVDVLDEKDY</sequence>
<evidence type="ECO:0000313" key="2">
    <source>
        <dbReference type="Proteomes" id="UP000634136"/>
    </source>
</evidence>
<name>A0A835C4P8_9FABA</name>
<comment type="caution">
    <text evidence="1">The sequence shown here is derived from an EMBL/GenBank/DDBJ whole genome shotgun (WGS) entry which is preliminary data.</text>
</comment>
<proteinExistence type="predicted"/>
<dbReference type="AlphaFoldDB" id="A0A835C4P8"/>
<accession>A0A835C4P8</accession>
<protein>
    <submittedName>
        <fullName evidence="1">Uncharacterized protein</fullName>
    </submittedName>
</protein>
<reference evidence="1" key="1">
    <citation type="submission" date="2020-09" db="EMBL/GenBank/DDBJ databases">
        <title>Genome-Enabled Discovery of Anthraquinone Biosynthesis in Senna tora.</title>
        <authorList>
            <person name="Kang S.-H."/>
            <person name="Pandey R.P."/>
            <person name="Lee C.-M."/>
            <person name="Sim J.-S."/>
            <person name="Jeong J.-T."/>
            <person name="Choi B.-S."/>
            <person name="Jung M."/>
            <person name="Ginzburg D."/>
            <person name="Zhao K."/>
            <person name="Won S.Y."/>
            <person name="Oh T.-J."/>
            <person name="Yu Y."/>
            <person name="Kim N.-H."/>
            <person name="Lee O.R."/>
            <person name="Lee T.-H."/>
            <person name="Bashyal P."/>
            <person name="Kim T.-S."/>
            <person name="Lee W.-H."/>
            <person name="Kawkins C."/>
            <person name="Kim C.-K."/>
            <person name="Kim J.S."/>
            <person name="Ahn B.O."/>
            <person name="Rhee S.Y."/>
            <person name="Sohng J.K."/>
        </authorList>
    </citation>
    <scope>NUCLEOTIDE SEQUENCE</scope>
    <source>
        <tissue evidence="1">Leaf</tissue>
    </source>
</reference>
<organism evidence="1 2">
    <name type="scientific">Senna tora</name>
    <dbReference type="NCBI Taxonomy" id="362788"/>
    <lineage>
        <taxon>Eukaryota</taxon>
        <taxon>Viridiplantae</taxon>
        <taxon>Streptophyta</taxon>
        <taxon>Embryophyta</taxon>
        <taxon>Tracheophyta</taxon>
        <taxon>Spermatophyta</taxon>
        <taxon>Magnoliopsida</taxon>
        <taxon>eudicotyledons</taxon>
        <taxon>Gunneridae</taxon>
        <taxon>Pentapetalae</taxon>
        <taxon>rosids</taxon>
        <taxon>fabids</taxon>
        <taxon>Fabales</taxon>
        <taxon>Fabaceae</taxon>
        <taxon>Caesalpinioideae</taxon>
        <taxon>Cassia clade</taxon>
        <taxon>Senna</taxon>
    </lineage>
</organism>
<evidence type="ECO:0000313" key="1">
    <source>
        <dbReference type="EMBL" id="KAF7832484.1"/>
    </source>
</evidence>
<gene>
    <name evidence="1" type="ORF">G2W53_014817</name>
</gene>
<dbReference type="EMBL" id="JAAIUW010000005">
    <property type="protein sequence ID" value="KAF7832484.1"/>
    <property type="molecule type" value="Genomic_DNA"/>
</dbReference>
<keyword evidence="2" id="KW-1185">Reference proteome</keyword>
<dbReference type="Proteomes" id="UP000634136">
    <property type="component" value="Unassembled WGS sequence"/>
</dbReference>